<keyword evidence="2" id="KW-1185">Reference proteome</keyword>
<dbReference type="AlphaFoldDB" id="A0A949X2Q2"/>
<evidence type="ECO:0000313" key="1">
    <source>
        <dbReference type="EMBL" id="MBV7273544.1"/>
    </source>
</evidence>
<comment type="caution">
    <text evidence="1">The sequence shown here is derived from an EMBL/GenBank/DDBJ whole genome shotgun (WGS) entry which is preliminary data.</text>
</comment>
<organism evidence="1 2">
    <name type="scientific">Clostridium thailandense</name>
    <dbReference type="NCBI Taxonomy" id="2794346"/>
    <lineage>
        <taxon>Bacteria</taxon>
        <taxon>Bacillati</taxon>
        <taxon>Bacillota</taxon>
        <taxon>Clostridia</taxon>
        <taxon>Eubacteriales</taxon>
        <taxon>Clostridiaceae</taxon>
        <taxon>Clostridium</taxon>
    </lineage>
</organism>
<accession>A0A949X2Q2</accession>
<protein>
    <submittedName>
        <fullName evidence="1">Uncharacterized protein</fullName>
    </submittedName>
</protein>
<sequence>MDILQEINRKDLRRRAIDELIEVQNKIINDCLDRYNFYKIELEKINILESLASDIVKDGEQKKKYTLEVENALTEAKQAIDLKVKLEKVK</sequence>
<name>A0A949X2Q2_9CLOT</name>
<gene>
    <name evidence="1" type="ORF">I6U48_11550</name>
</gene>
<evidence type="ECO:0000313" key="2">
    <source>
        <dbReference type="Proteomes" id="UP000694308"/>
    </source>
</evidence>
<proteinExistence type="predicted"/>
<dbReference type="RefSeq" id="WP_218320614.1">
    <property type="nucleotide sequence ID" value="NZ_JAEEGC010000049.1"/>
</dbReference>
<dbReference type="Proteomes" id="UP000694308">
    <property type="component" value="Unassembled WGS sequence"/>
</dbReference>
<reference evidence="1" key="1">
    <citation type="submission" date="2020-12" db="EMBL/GenBank/DDBJ databases">
        <title>Clostridium thailandense sp. nov., a novel acetogenic bacterium isolated from peat land soil in Thailand.</title>
        <authorList>
            <person name="Chaikitkaew S."/>
            <person name="Birkeland N.K."/>
        </authorList>
    </citation>
    <scope>NUCLEOTIDE SEQUENCE</scope>
    <source>
        <strain evidence="1">PL3</strain>
    </source>
</reference>
<dbReference type="EMBL" id="JAEEGC010000049">
    <property type="protein sequence ID" value="MBV7273544.1"/>
    <property type="molecule type" value="Genomic_DNA"/>
</dbReference>